<dbReference type="Gene3D" id="3.30.750.70">
    <property type="entry name" value="4-hydroxybutyrate coenzyme like domains"/>
    <property type="match status" value="1"/>
</dbReference>
<evidence type="ECO:0000313" key="6">
    <source>
        <dbReference type="Proteomes" id="UP000798488"/>
    </source>
</evidence>
<evidence type="ECO:0000259" key="4">
    <source>
        <dbReference type="Pfam" id="PF13336"/>
    </source>
</evidence>
<gene>
    <name evidence="5" type="primary">cat1_3</name>
    <name evidence="5" type="ORF">SPSYN_01196</name>
</gene>
<protein>
    <submittedName>
        <fullName evidence="5">Succinyl-CoA:coenzyme A transferase</fullName>
        <ecNumber evidence="5">2.8.3.-</ecNumber>
    </submittedName>
</protein>
<dbReference type="GO" id="GO:0008775">
    <property type="term" value="F:acetate CoA-transferase activity"/>
    <property type="evidence" value="ECO:0007669"/>
    <property type="project" value="InterPro"/>
</dbReference>
<reference evidence="5" key="1">
    <citation type="submission" date="2016-02" db="EMBL/GenBank/DDBJ databases">
        <title>Draft Genome Sequence of Sporotomaculum syntrophicum Strain FB, a Syntrophic Benzoate Degrader.</title>
        <authorList>
            <person name="Nobu M.K."/>
            <person name="Narihiro T."/>
            <person name="Qiu Y.-L."/>
            <person name="Ohashi A."/>
            <person name="Liu W.-T."/>
            <person name="Yuji S."/>
        </authorList>
    </citation>
    <scope>NUCLEOTIDE SEQUENCE</scope>
    <source>
        <strain evidence="5">FB</strain>
    </source>
</reference>
<dbReference type="PANTHER" id="PTHR21432">
    <property type="entry name" value="ACETYL-COA HYDROLASE-RELATED"/>
    <property type="match status" value="1"/>
</dbReference>
<dbReference type="GO" id="GO:0006083">
    <property type="term" value="P:acetate metabolic process"/>
    <property type="evidence" value="ECO:0007669"/>
    <property type="project" value="InterPro"/>
</dbReference>
<dbReference type="AlphaFoldDB" id="A0A9D3AW73"/>
<dbReference type="EMBL" id="LSRS01000003">
    <property type="protein sequence ID" value="KAF1085060.1"/>
    <property type="molecule type" value="Genomic_DNA"/>
</dbReference>
<evidence type="ECO:0000259" key="3">
    <source>
        <dbReference type="Pfam" id="PF02550"/>
    </source>
</evidence>
<dbReference type="InterPro" id="IPR038460">
    <property type="entry name" value="AcetylCoA_hyd_C_sf"/>
</dbReference>
<comment type="similarity">
    <text evidence="1">Belongs to the acetyl-CoA hydrolase/transferase family.</text>
</comment>
<dbReference type="Proteomes" id="UP000798488">
    <property type="component" value="Unassembled WGS sequence"/>
</dbReference>
<name>A0A9D3AW73_9FIRM</name>
<dbReference type="RefSeq" id="WP_423828284.1">
    <property type="nucleotide sequence ID" value="NZ_LSRS01000003.1"/>
</dbReference>
<evidence type="ECO:0000256" key="1">
    <source>
        <dbReference type="ARBA" id="ARBA00009632"/>
    </source>
</evidence>
<dbReference type="Pfam" id="PF13336">
    <property type="entry name" value="AcetylCoA_hyd_C"/>
    <property type="match status" value="1"/>
</dbReference>
<dbReference type="InterPro" id="IPR046433">
    <property type="entry name" value="ActCoA_hydro"/>
</dbReference>
<dbReference type="InterPro" id="IPR026888">
    <property type="entry name" value="AcetylCoA_hyd_C"/>
</dbReference>
<accession>A0A9D3AW73</accession>
<evidence type="ECO:0000313" key="5">
    <source>
        <dbReference type="EMBL" id="KAF1085060.1"/>
    </source>
</evidence>
<dbReference type="Gene3D" id="3.40.1080.10">
    <property type="entry name" value="Glutaconate Coenzyme A-transferase"/>
    <property type="match status" value="1"/>
</dbReference>
<comment type="caution">
    <text evidence="5">The sequence shown here is derived from an EMBL/GenBank/DDBJ whole genome shotgun (WGS) entry which is preliminary data.</text>
</comment>
<keyword evidence="2 5" id="KW-0808">Transferase</keyword>
<proteinExistence type="inferred from homology"/>
<dbReference type="InterPro" id="IPR003702">
    <property type="entry name" value="ActCoA_hydro_N"/>
</dbReference>
<sequence>MNAQQMLKEKMMSTAEAAKLIKSGDLIYTPSASNEPADLWEAIADRAEELEGVRVRQFLTRRAHKYLDPSYSKHIKVESMFVTAPIRKQVHEGFATYMPWNFSDMPAMVRQGGCDVLMLAATPMDEHGYFCYGLGCDYTPACVEVAKKIIVEVNPNMPWTGGYNKIHISQVDAVCESNAPLFELEQPTISAMDEKIAAPIAERIQDGSTLQVGIGGIPAAVCKYMTHRKDLGMHTELVTDYIGEMMETGCLNGSKKTIHKGKVIATIVEGTRKCFDYIANHPAIEFHPVDYTNNPFIIAQNPKMVSINGTIEVDLFGQCCSESMGPKIYGGIGGQLDFARGCTMCPDGQGFIVLTSTTKNDTISKIVPTLTPGAIVSTTRTLVDHVVTEYGCVKLRDKSMQERAKLMISIAHPNFRDMLTFEAKKMGLIV</sequence>
<dbReference type="Pfam" id="PF02550">
    <property type="entry name" value="AcetylCoA_hydro"/>
    <property type="match status" value="1"/>
</dbReference>
<keyword evidence="6" id="KW-1185">Reference proteome</keyword>
<dbReference type="SUPFAM" id="SSF100950">
    <property type="entry name" value="NagB/RpiA/CoA transferase-like"/>
    <property type="match status" value="2"/>
</dbReference>
<feature type="domain" description="Acetyl-CoA hydrolase/transferase C-terminal" evidence="4">
    <location>
        <begin position="270"/>
        <end position="422"/>
    </location>
</feature>
<organism evidence="5 6">
    <name type="scientific">Sporotomaculum syntrophicum</name>
    <dbReference type="NCBI Taxonomy" id="182264"/>
    <lineage>
        <taxon>Bacteria</taxon>
        <taxon>Bacillati</taxon>
        <taxon>Bacillota</taxon>
        <taxon>Clostridia</taxon>
        <taxon>Eubacteriales</taxon>
        <taxon>Desulfallaceae</taxon>
        <taxon>Sporotomaculum</taxon>
    </lineage>
</organism>
<dbReference type="PANTHER" id="PTHR21432:SF20">
    <property type="entry name" value="ACETYL-COA HYDROLASE"/>
    <property type="match status" value="1"/>
</dbReference>
<feature type="domain" description="Acetyl-CoA hydrolase/transferase N-terminal" evidence="3">
    <location>
        <begin position="6"/>
        <end position="178"/>
    </location>
</feature>
<dbReference type="InterPro" id="IPR037171">
    <property type="entry name" value="NagB/RpiA_transferase-like"/>
</dbReference>
<dbReference type="Gene3D" id="3.40.1080.20">
    <property type="entry name" value="Acetyl-CoA hydrolase/transferase C-terminal domain"/>
    <property type="match status" value="1"/>
</dbReference>
<dbReference type="EC" id="2.8.3.-" evidence="5"/>
<evidence type="ECO:0000256" key="2">
    <source>
        <dbReference type="ARBA" id="ARBA00022679"/>
    </source>
</evidence>